<keyword evidence="4" id="KW-0233">DNA recombination</keyword>
<accession>A0A1H7D2D6</accession>
<keyword evidence="3 5" id="KW-0238">DNA-binding</keyword>
<gene>
    <name evidence="8" type="ORF">SAMN05660742_12924</name>
</gene>
<dbReference type="InterPro" id="IPR050808">
    <property type="entry name" value="Phage_Integrase"/>
</dbReference>
<comment type="similarity">
    <text evidence="1">Belongs to the 'phage' integrase family.</text>
</comment>
<dbReference type="Pfam" id="PF14659">
    <property type="entry name" value="Phage_int_SAM_3"/>
    <property type="match status" value="1"/>
</dbReference>
<dbReference type="InterPro" id="IPR004107">
    <property type="entry name" value="Integrase_SAM-like_N"/>
</dbReference>
<dbReference type="GO" id="GO:0003677">
    <property type="term" value="F:DNA binding"/>
    <property type="evidence" value="ECO:0007669"/>
    <property type="project" value="UniProtKB-UniRule"/>
</dbReference>
<dbReference type="PANTHER" id="PTHR30629:SF2">
    <property type="entry name" value="PROPHAGE INTEGRASE INTS-RELATED"/>
    <property type="match status" value="1"/>
</dbReference>
<dbReference type="Gene3D" id="1.10.443.10">
    <property type="entry name" value="Intergrase catalytic core"/>
    <property type="match status" value="1"/>
</dbReference>
<dbReference type="GO" id="GO:0006310">
    <property type="term" value="P:DNA recombination"/>
    <property type="evidence" value="ECO:0007669"/>
    <property type="project" value="UniProtKB-KW"/>
</dbReference>
<evidence type="ECO:0000256" key="3">
    <source>
        <dbReference type="ARBA" id="ARBA00023125"/>
    </source>
</evidence>
<dbReference type="InterPro" id="IPR011010">
    <property type="entry name" value="DNA_brk_join_enz"/>
</dbReference>
<evidence type="ECO:0000259" key="7">
    <source>
        <dbReference type="PROSITE" id="PS51900"/>
    </source>
</evidence>
<dbReference type="GO" id="GO:0015074">
    <property type="term" value="P:DNA integration"/>
    <property type="evidence" value="ECO:0007669"/>
    <property type="project" value="UniProtKB-KW"/>
</dbReference>
<dbReference type="Gene3D" id="1.10.150.130">
    <property type="match status" value="1"/>
</dbReference>
<reference evidence="8 9" key="1">
    <citation type="submission" date="2016-10" db="EMBL/GenBank/DDBJ databases">
        <authorList>
            <person name="de Groot N.N."/>
        </authorList>
    </citation>
    <scope>NUCLEOTIDE SEQUENCE [LARGE SCALE GENOMIC DNA]</scope>
    <source>
        <strain evidence="8 9">DSM 2179</strain>
    </source>
</reference>
<dbReference type="EMBL" id="FNZK01000029">
    <property type="protein sequence ID" value="SEJ96073.1"/>
    <property type="molecule type" value="Genomic_DNA"/>
</dbReference>
<dbReference type="Proteomes" id="UP000199662">
    <property type="component" value="Unassembled WGS sequence"/>
</dbReference>
<dbReference type="AlphaFoldDB" id="A0A1H7D2D6"/>
<proteinExistence type="inferred from homology"/>
<evidence type="ECO:0000313" key="8">
    <source>
        <dbReference type="EMBL" id="SEJ96073.1"/>
    </source>
</evidence>
<evidence type="ECO:0000259" key="6">
    <source>
        <dbReference type="PROSITE" id="PS51898"/>
    </source>
</evidence>
<evidence type="ECO:0000256" key="1">
    <source>
        <dbReference type="ARBA" id="ARBA00008857"/>
    </source>
</evidence>
<feature type="domain" description="Tyr recombinase" evidence="6">
    <location>
        <begin position="189"/>
        <end position="398"/>
    </location>
</feature>
<dbReference type="PROSITE" id="PS51900">
    <property type="entry name" value="CB"/>
    <property type="match status" value="1"/>
</dbReference>
<evidence type="ECO:0000313" key="9">
    <source>
        <dbReference type="Proteomes" id="UP000199662"/>
    </source>
</evidence>
<protein>
    <submittedName>
        <fullName evidence="8">Site-specific recombinase XerD</fullName>
    </submittedName>
</protein>
<dbReference type="InterPro" id="IPR002104">
    <property type="entry name" value="Integrase_catalytic"/>
</dbReference>
<dbReference type="InterPro" id="IPR013762">
    <property type="entry name" value="Integrase-like_cat_sf"/>
</dbReference>
<evidence type="ECO:0000256" key="4">
    <source>
        <dbReference type="ARBA" id="ARBA00023172"/>
    </source>
</evidence>
<dbReference type="PANTHER" id="PTHR30629">
    <property type="entry name" value="PROPHAGE INTEGRASE"/>
    <property type="match status" value="1"/>
</dbReference>
<keyword evidence="9" id="KW-1185">Reference proteome</keyword>
<dbReference type="InterPro" id="IPR044068">
    <property type="entry name" value="CB"/>
</dbReference>
<keyword evidence="2" id="KW-0229">DNA integration</keyword>
<sequence length="410" mass="47465">MRSFLFGGIIMAGSIRDLENGRWELRISNGYDENHKQRRLTKRIKASSKRQAQKALDEWNILLAHKPQDVLDNKITFGQLVQIWDRRHNSKLSAATKIGDRSRLEKRILPRFWGIKLKKVTPELILDFVKELRQDGMNENTGGILSATSIYAHYKVISQVLNKAVEWGYMTENPCYKIPRNERPRPEYHQHPIFNESELKAFLKKVDGLKDTPTNVKHQLMFYIALLTGTRKAELGALTWDRIDFQEKAIYVDKAVQFAKGANRDFGKPKTKSSIRKLYLDDRIVKLLKKHKYYQELYLNRHGYSNPKHIVFLAVRRSGGELKPVSANCFYIWLSKFAKENSFSHITVHSLRHMAATYALNCGASLTSVQTMLGHTNIRTTSIYLHDTDDQRKAAAAILTRNFDKMRGEE</sequence>
<dbReference type="STRING" id="84035.SAMN05660742_12924"/>
<evidence type="ECO:0000256" key="2">
    <source>
        <dbReference type="ARBA" id="ARBA00022908"/>
    </source>
</evidence>
<dbReference type="CDD" id="cd01189">
    <property type="entry name" value="INT_ICEBs1_C_like"/>
    <property type="match status" value="1"/>
</dbReference>
<dbReference type="Pfam" id="PF00589">
    <property type="entry name" value="Phage_integrase"/>
    <property type="match status" value="1"/>
</dbReference>
<dbReference type="PROSITE" id="PS51898">
    <property type="entry name" value="TYR_RECOMBINASE"/>
    <property type="match status" value="1"/>
</dbReference>
<evidence type="ECO:0000256" key="5">
    <source>
        <dbReference type="PROSITE-ProRule" id="PRU01248"/>
    </source>
</evidence>
<dbReference type="SUPFAM" id="SSF56349">
    <property type="entry name" value="DNA breaking-rejoining enzymes"/>
    <property type="match status" value="1"/>
</dbReference>
<name>A0A1H7D2D6_9FIRM</name>
<dbReference type="InterPro" id="IPR010998">
    <property type="entry name" value="Integrase_recombinase_N"/>
</dbReference>
<feature type="domain" description="Core-binding (CB)" evidence="7">
    <location>
        <begin position="75"/>
        <end position="165"/>
    </location>
</feature>
<organism evidence="8 9">
    <name type="scientific">Propionispira arboris</name>
    <dbReference type="NCBI Taxonomy" id="84035"/>
    <lineage>
        <taxon>Bacteria</taxon>
        <taxon>Bacillati</taxon>
        <taxon>Bacillota</taxon>
        <taxon>Negativicutes</taxon>
        <taxon>Selenomonadales</taxon>
        <taxon>Selenomonadaceae</taxon>
        <taxon>Propionispira</taxon>
    </lineage>
</organism>